<dbReference type="EMBL" id="BGPR01121745">
    <property type="protein sequence ID" value="GBN22322.1"/>
    <property type="molecule type" value="Genomic_DNA"/>
</dbReference>
<sequence>LTRFEETRGPFWDRLRNFEPLSDDENHTSAGTLFSRFRKPPTGGRLATTYYLRCNKPHSRRIFSRIGLPLGDHGLALE</sequence>
<organism evidence="1 2">
    <name type="scientific">Araneus ventricosus</name>
    <name type="common">Orbweaver spider</name>
    <name type="synonym">Epeira ventricosa</name>
    <dbReference type="NCBI Taxonomy" id="182803"/>
    <lineage>
        <taxon>Eukaryota</taxon>
        <taxon>Metazoa</taxon>
        <taxon>Ecdysozoa</taxon>
        <taxon>Arthropoda</taxon>
        <taxon>Chelicerata</taxon>
        <taxon>Arachnida</taxon>
        <taxon>Araneae</taxon>
        <taxon>Araneomorphae</taxon>
        <taxon>Entelegynae</taxon>
        <taxon>Araneoidea</taxon>
        <taxon>Araneidae</taxon>
        <taxon>Araneus</taxon>
    </lineage>
</organism>
<comment type="caution">
    <text evidence="1">The sequence shown here is derived from an EMBL/GenBank/DDBJ whole genome shotgun (WGS) entry which is preliminary data.</text>
</comment>
<reference evidence="1 2" key="1">
    <citation type="journal article" date="2019" name="Sci. Rep.">
        <title>Orb-weaving spider Araneus ventricosus genome elucidates the spidroin gene catalogue.</title>
        <authorList>
            <person name="Kono N."/>
            <person name="Nakamura H."/>
            <person name="Ohtoshi R."/>
            <person name="Moran D.A.P."/>
            <person name="Shinohara A."/>
            <person name="Yoshida Y."/>
            <person name="Fujiwara M."/>
            <person name="Mori M."/>
            <person name="Tomita M."/>
            <person name="Arakawa K."/>
        </authorList>
    </citation>
    <scope>NUCLEOTIDE SEQUENCE [LARGE SCALE GENOMIC DNA]</scope>
</reference>
<dbReference type="AlphaFoldDB" id="A0A4Y2M6E9"/>
<feature type="non-terminal residue" evidence="1">
    <location>
        <position position="1"/>
    </location>
</feature>
<accession>A0A4Y2M6E9</accession>
<dbReference type="Proteomes" id="UP000499080">
    <property type="component" value="Unassembled WGS sequence"/>
</dbReference>
<protein>
    <submittedName>
        <fullName evidence="1">Uncharacterized protein</fullName>
    </submittedName>
</protein>
<keyword evidence="2" id="KW-1185">Reference proteome</keyword>
<evidence type="ECO:0000313" key="2">
    <source>
        <dbReference type="Proteomes" id="UP000499080"/>
    </source>
</evidence>
<name>A0A4Y2M6E9_ARAVE</name>
<gene>
    <name evidence="1" type="ORF">AVEN_190437_1</name>
</gene>
<proteinExistence type="predicted"/>
<evidence type="ECO:0000313" key="1">
    <source>
        <dbReference type="EMBL" id="GBN22322.1"/>
    </source>
</evidence>